<feature type="domain" description="Methyl-accepting transducer" evidence="6">
    <location>
        <begin position="241"/>
        <end position="477"/>
    </location>
</feature>
<feature type="transmembrane region" description="Helical" evidence="5">
    <location>
        <begin position="129"/>
        <end position="148"/>
    </location>
</feature>
<dbReference type="OrthoDB" id="354287at2"/>
<keyword evidence="5" id="KW-0472">Membrane</keyword>
<keyword evidence="5" id="KW-0812">Transmembrane</keyword>
<dbReference type="GO" id="GO:0004888">
    <property type="term" value="F:transmembrane signaling receptor activity"/>
    <property type="evidence" value="ECO:0007669"/>
    <property type="project" value="InterPro"/>
</dbReference>
<reference evidence="7 8" key="1">
    <citation type="submission" date="2016-11" db="EMBL/GenBank/DDBJ databases">
        <authorList>
            <person name="Jaros S."/>
            <person name="Januszkiewicz K."/>
            <person name="Wedrychowicz H."/>
        </authorList>
    </citation>
    <scope>NUCLEOTIDE SEQUENCE [LARGE SCALE GENOMIC DNA]</scope>
    <source>
        <strain evidence="7 8">DSM 22153</strain>
    </source>
</reference>
<dbReference type="PANTHER" id="PTHR32089:SF112">
    <property type="entry name" value="LYSOZYME-LIKE PROTEIN-RELATED"/>
    <property type="match status" value="1"/>
</dbReference>
<evidence type="ECO:0000256" key="3">
    <source>
        <dbReference type="PROSITE-ProRule" id="PRU00284"/>
    </source>
</evidence>
<dbReference type="PROSITE" id="PS50111">
    <property type="entry name" value="CHEMOTAXIS_TRANSDUC_2"/>
    <property type="match status" value="1"/>
</dbReference>
<dbReference type="STRING" id="735517.SAMN05444272_1688"/>
<feature type="transmembrane region" description="Helical" evidence="5">
    <location>
        <begin position="48"/>
        <end position="68"/>
    </location>
</feature>
<keyword evidence="4" id="KW-0175">Coiled coil</keyword>
<evidence type="ECO:0000256" key="4">
    <source>
        <dbReference type="SAM" id="Coils"/>
    </source>
</evidence>
<keyword evidence="8" id="KW-1185">Reference proteome</keyword>
<feature type="transmembrane region" description="Helical" evidence="5">
    <location>
        <begin position="154"/>
        <end position="175"/>
    </location>
</feature>
<accession>A0A1M7FR01</accession>
<dbReference type="GO" id="GO:0006935">
    <property type="term" value="P:chemotaxis"/>
    <property type="evidence" value="ECO:0007669"/>
    <property type="project" value="InterPro"/>
</dbReference>
<dbReference type="InterPro" id="IPR004089">
    <property type="entry name" value="MCPsignal_dom"/>
</dbReference>
<evidence type="ECO:0000256" key="5">
    <source>
        <dbReference type="SAM" id="Phobius"/>
    </source>
</evidence>
<keyword evidence="1 3" id="KW-0807">Transducer</keyword>
<dbReference type="GO" id="GO:0016020">
    <property type="term" value="C:membrane"/>
    <property type="evidence" value="ECO:0007669"/>
    <property type="project" value="InterPro"/>
</dbReference>
<dbReference type="SUPFAM" id="SSF58104">
    <property type="entry name" value="Methyl-accepting chemotaxis protein (MCP) signaling domain"/>
    <property type="match status" value="1"/>
</dbReference>
<feature type="transmembrane region" description="Helical" evidence="5">
    <location>
        <begin position="105"/>
        <end position="122"/>
    </location>
</feature>
<dbReference type="Proteomes" id="UP000186002">
    <property type="component" value="Unassembled WGS sequence"/>
</dbReference>
<evidence type="ECO:0000259" key="6">
    <source>
        <dbReference type="PROSITE" id="PS50111"/>
    </source>
</evidence>
<sequence>MMNEQMMAIASLDQMRERFARYILCFVWFNVLLVIGTAWWVGSVSVPGISGAALLLGAAATATWVKFGIATETRIATAISLSALVALFVAACASPDPVNSFQLDAHLYFFAVLAILAGWVDWRALVAYAGVVAIHHIVFNFALPWAVFPGGPNLMRVMFHAVIVVAEVAALWWIVEQLGSAMASAEKAREDAEVAKFHAEAFQESERARLELERAGQQRIGQRIAAFRSEIADKLQAVSDQARSMLSASAELGEAAKGTSEKAANAVHASGASSSNIQTVASAAEELASSINEISRQVEQTSGIVAKATVGAQTSNQKVAGLADAANRIGEVVTLIQAIAEQTNLLALNATIEAARAGEAGRGFAVVAAEVKELATQTSKATEEIGSQISAIQNETKDAVEAIGAIAATMDEVNAYTSAIAAAVEQQGAATDEISHNVTQAAEGAGLVTANIGGLSEVSVRATNSANAVSQAAEALERQARDMQAAVDSFLRDVAA</sequence>
<protein>
    <submittedName>
        <fullName evidence="7">Methyl-accepting chemotaxis protein</fullName>
    </submittedName>
</protein>
<dbReference type="GO" id="GO:0007165">
    <property type="term" value="P:signal transduction"/>
    <property type="evidence" value="ECO:0007669"/>
    <property type="project" value="UniProtKB-KW"/>
</dbReference>
<evidence type="ECO:0000256" key="2">
    <source>
        <dbReference type="ARBA" id="ARBA00029447"/>
    </source>
</evidence>
<dbReference type="InterPro" id="IPR004090">
    <property type="entry name" value="Chemotax_Me-accpt_rcpt"/>
</dbReference>
<comment type="similarity">
    <text evidence="2">Belongs to the methyl-accepting chemotaxis (MCP) protein family.</text>
</comment>
<gene>
    <name evidence="7" type="ORF">SAMN05444272_1688</name>
</gene>
<dbReference type="PANTHER" id="PTHR32089">
    <property type="entry name" value="METHYL-ACCEPTING CHEMOTAXIS PROTEIN MCPB"/>
    <property type="match status" value="1"/>
</dbReference>
<dbReference type="AlphaFoldDB" id="A0A1M7FR01"/>
<feature type="coiled-coil region" evidence="4">
    <location>
        <begin position="466"/>
        <end position="493"/>
    </location>
</feature>
<dbReference type="PRINTS" id="PR00260">
    <property type="entry name" value="CHEMTRNSDUCR"/>
</dbReference>
<dbReference type="RefSeq" id="WP_073011785.1">
    <property type="nucleotide sequence ID" value="NZ_FRBW01000002.1"/>
</dbReference>
<evidence type="ECO:0000313" key="7">
    <source>
        <dbReference type="EMBL" id="SHM06494.1"/>
    </source>
</evidence>
<evidence type="ECO:0000256" key="1">
    <source>
        <dbReference type="ARBA" id="ARBA00023224"/>
    </source>
</evidence>
<name>A0A1M7FR01_9HYPH</name>
<dbReference type="Gene3D" id="1.10.287.950">
    <property type="entry name" value="Methyl-accepting chemotaxis protein"/>
    <property type="match status" value="1"/>
</dbReference>
<dbReference type="Pfam" id="PF00015">
    <property type="entry name" value="MCPsignal"/>
    <property type="match status" value="1"/>
</dbReference>
<feature type="transmembrane region" description="Helical" evidence="5">
    <location>
        <begin position="75"/>
        <end position="93"/>
    </location>
</feature>
<evidence type="ECO:0000313" key="8">
    <source>
        <dbReference type="Proteomes" id="UP000186002"/>
    </source>
</evidence>
<proteinExistence type="inferred from homology"/>
<dbReference type="EMBL" id="FRBW01000002">
    <property type="protein sequence ID" value="SHM06494.1"/>
    <property type="molecule type" value="Genomic_DNA"/>
</dbReference>
<organism evidence="7 8">
    <name type="scientific">Roseibium suaedae</name>
    <dbReference type="NCBI Taxonomy" id="735517"/>
    <lineage>
        <taxon>Bacteria</taxon>
        <taxon>Pseudomonadati</taxon>
        <taxon>Pseudomonadota</taxon>
        <taxon>Alphaproteobacteria</taxon>
        <taxon>Hyphomicrobiales</taxon>
        <taxon>Stappiaceae</taxon>
        <taxon>Roseibium</taxon>
    </lineage>
</organism>
<dbReference type="SMART" id="SM00283">
    <property type="entry name" value="MA"/>
    <property type="match status" value="1"/>
</dbReference>
<feature type="transmembrane region" description="Helical" evidence="5">
    <location>
        <begin position="21"/>
        <end position="42"/>
    </location>
</feature>
<keyword evidence="5" id="KW-1133">Transmembrane helix</keyword>